<evidence type="ECO:0000256" key="4">
    <source>
        <dbReference type="ARBA" id="ARBA00012745"/>
    </source>
</evidence>
<evidence type="ECO:0000256" key="11">
    <source>
        <dbReference type="ARBA" id="ARBA00024535"/>
    </source>
</evidence>
<dbReference type="GO" id="GO:0009245">
    <property type="term" value="P:lipid A biosynthetic process"/>
    <property type="evidence" value="ECO:0007669"/>
    <property type="project" value="UniProtKB-UniRule"/>
</dbReference>
<evidence type="ECO:0000313" key="14">
    <source>
        <dbReference type="Proteomes" id="UP000721442"/>
    </source>
</evidence>
<evidence type="ECO:0000256" key="9">
    <source>
        <dbReference type="ARBA" id="ARBA00022833"/>
    </source>
</evidence>
<dbReference type="GO" id="GO:0016020">
    <property type="term" value="C:membrane"/>
    <property type="evidence" value="ECO:0007669"/>
    <property type="project" value="GOC"/>
</dbReference>
<keyword evidence="7" id="KW-0479">Metal-binding</keyword>
<keyword evidence="8 13" id="KW-0378">Hydrolase</keyword>
<dbReference type="InterPro" id="IPR020568">
    <property type="entry name" value="Ribosomal_Su5_D2-typ_SF"/>
</dbReference>
<dbReference type="Pfam" id="PF03331">
    <property type="entry name" value="LpxC"/>
    <property type="match status" value="1"/>
</dbReference>
<protein>
    <recommendedName>
        <fullName evidence="4 12">UDP-3-O-acyl-N-acetylglucosamine deacetylase</fullName>
        <ecNumber evidence="4 12">3.5.1.108</ecNumber>
    </recommendedName>
</protein>
<dbReference type="Gene3D" id="3.30.1700.10">
    <property type="entry name" value="lpxc deacetylase, domain 2"/>
    <property type="match status" value="1"/>
</dbReference>
<evidence type="ECO:0000256" key="7">
    <source>
        <dbReference type="ARBA" id="ARBA00022723"/>
    </source>
</evidence>
<comment type="function">
    <text evidence="2">Catalyzes the hydrolysis of UDP-3-O-myristoyl-N-acetylglucosamine to form UDP-3-O-myristoylglucosamine and acetate, the committed step in lipid A biosynthesis.</text>
</comment>
<evidence type="ECO:0000256" key="12">
    <source>
        <dbReference type="NCBIfam" id="TIGR00325"/>
    </source>
</evidence>
<evidence type="ECO:0000256" key="2">
    <source>
        <dbReference type="ARBA" id="ARBA00002923"/>
    </source>
</evidence>
<dbReference type="EC" id="3.5.1.108" evidence="4 12"/>
<keyword evidence="5" id="KW-0444">Lipid biosynthesis</keyword>
<dbReference type="EMBL" id="JADINE010000042">
    <property type="protein sequence ID" value="MBO8407482.1"/>
    <property type="molecule type" value="Genomic_DNA"/>
</dbReference>
<evidence type="ECO:0000256" key="8">
    <source>
        <dbReference type="ARBA" id="ARBA00022801"/>
    </source>
</evidence>
<comment type="catalytic activity">
    <reaction evidence="11">
        <text>a UDP-3-O-[(3R)-3-hydroxyacyl]-N-acetyl-alpha-D-glucosamine + H2O = a UDP-3-O-[(3R)-3-hydroxyacyl]-alpha-D-glucosamine + acetate</text>
        <dbReference type="Rhea" id="RHEA:67816"/>
        <dbReference type="ChEBI" id="CHEBI:15377"/>
        <dbReference type="ChEBI" id="CHEBI:30089"/>
        <dbReference type="ChEBI" id="CHEBI:137740"/>
        <dbReference type="ChEBI" id="CHEBI:173225"/>
        <dbReference type="EC" id="3.5.1.108"/>
    </reaction>
</comment>
<dbReference type="NCBIfam" id="TIGR00325">
    <property type="entry name" value="lpxC"/>
    <property type="match status" value="1"/>
</dbReference>
<gene>
    <name evidence="13" type="primary">lpxC</name>
    <name evidence="13" type="ORF">IAC77_03425</name>
</gene>
<accession>A0A940DEF8</accession>
<keyword evidence="9" id="KW-0862">Zinc</keyword>
<dbReference type="Proteomes" id="UP000721442">
    <property type="component" value="Unassembled WGS sequence"/>
</dbReference>
<organism evidence="13 14">
    <name type="scientific">Candidatus Enterousia excrementavium</name>
    <dbReference type="NCBI Taxonomy" id="2840789"/>
    <lineage>
        <taxon>Bacteria</taxon>
        <taxon>Pseudomonadati</taxon>
        <taxon>Pseudomonadota</taxon>
        <taxon>Alphaproteobacteria</taxon>
        <taxon>Candidatus Enterousia</taxon>
    </lineage>
</organism>
<evidence type="ECO:0000256" key="5">
    <source>
        <dbReference type="ARBA" id="ARBA00022516"/>
    </source>
</evidence>
<dbReference type="GO" id="GO:0046872">
    <property type="term" value="F:metal ion binding"/>
    <property type="evidence" value="ECO:0007669"/>
    <property type="project" value="UniProtKB-KW"/>
</dbReference>
<comment type="pathway">
    <text evidence="3">Glycolipid biosynthesis; lipid IV(A) biosynthesis; lipid IV(A) from (3R)-3-hydroxytetradecanoyl-[acyl-carrier-protein] and UDP-N-acetyl-alpha-D-glucosamine: step 2/6.</text>
</comment>
<dbReference type="Gene3D" id="3.30.230.20">
    <property type="entry name" value="lpxc deacetylase, domain 1"/>
    <property type="match status" value="1"/>
</dbReference>
<dbReference type="AlphaFoldDB" id="A0A940DEF8"/>
<comment type="caution">
    <text evidence="13">The sequence shown here is derived from an EMBL/GenBank/DDBJ whole genome shotgun (WGS) entry which is preliminary data.</text>
</comment>
<reference evidence="13" key="2">
    <citation type="journal article" date="2021" name="PeerJ">
        <title>Extensive microbial diversity within the chicken gut microbiome revealed by metagenomics and culture.</title>
        <authorList>
            <person name="Gilroy R."/>
            <person name="Ravi A."/>
            <person name="Getino M."/>
            <person name="Pursley I."/>
            <person name="Horton D.L."/>
            <person name="Alikhan N.F."/>
            <person name="Baker D."/>
            <person name="Gharbi K."/>
            <person name="Hall N."/>
            <person name="Watson M."/>
            <person name="Adriaenssens E.M."/>
            <person name="Foster-Nyarko E."/>
            <person name="Jarju S."/>
            <person name="Secka A."/>
            <person name="Antonio M."/>
            <person name="Oren A."/>
            <person name="Chaudhuri R.R."/>
            <person name="La Ragione R."/>
            <person name="Hildebrand F."/>
            <person name="Pallen M.J."/>
        </authorList>
    </citation>
    <scope>NUCLEOTIDE SEQUENCE</scope>
    <source>
        <strain evidence="13">B1-16210</strain>
    </source>
</reference>
<keyword evidence="10" id="KW-0443">Lipid metabolism</keyword>
<dbReference type="PANTHER" id="PTHR33694:SF1">
    <property type="entry name" value="UDP-3-O-ACYL-N-ACETYLGLUCOSAMINE DEACETYLASE 1, MITOCHONDRIAL-RELATED"/>
    <property type="match status" value="1"/>
</dbReference>
<dbReference type="InterPro" id="IPR011334">
    <property type="entry name" value="UDP-acyl_GlcNac_deAcase_C"/>
</dbReference>
<sequence>MSGVKKSIKISGRGIHSGLPVNIVVRPYDKPGIFFQRVDVDNSAPIAATFDNVGETKMRNTTIGDVRGAHVQTIEHLMAALFMAGIDSALIEIDGPETPILDGSAAAFYNEFMRVGINGGKMKKIVVRRPVIAHASEIRRNINVFSRIKWWIINTLSGRKSNGFVKLEPNDGGALEITARLIYPEKIIGDQSYSYSFDGTEKSKNDFVKNIARARTFGKYSEWEYLKKHGMGRGADETNVIALNNAGDDTLNKTVWPDEFVRHKIIDAIGDMYTAGGFVVGKLTSFKGSHALNNLVLKKLFSNPENYDIIE</sequence>
<keyword evidence="6" id="KW-0441">Lipid A biosynthesis</keyword>
<dbReference type="GO" id="GO:0103117">
    <property type="term" value="F:UDP-3-O-acyl-N-acetylglucosamine deacetylase activity"/>
    <property type="evidence" value="ECO:0007669"/>
    <property type="project" value="UniProtKB-UniRule"/>
</dbReference>
<dbReference type="SUPFAM" id="SSF54211">
    <property type="entry name" value="Ribosomal protein S5 domain 2-like"/>
    <property type="match status" value="2"/>
</dbReference>
<name>A0A940DEF8_9PROT</name>
<evidence type="ECO:0000256" key="1">
    <source>
        <dbReference type="ARBA" id="ARBA00001947"/>
    </source>
</evidence>
<reference evidence="13" key="1">
    <citation type="submission" date="2020-10" db="EMBL/GenBank/DDBJ databases">
        <authorList>
            <person name="Gilroy R."/>
        </authorList>
    </citation>
    <scope>NUCLEOTIDE SEQUENCE</scope>
    <source>
        <strain evidence="13">B1-16210</strain>
    </source>
</reference>
<comment type="cofactor">
    <cofactor evidence="1">
        <name>Zn(2+)</name>
        <dbReference type="ChEBI" id="CHEBI:29105"/>
    </cofactor>
</comment>
<evidence type="ECO:0000256" key="3">
    <source>
        <dbReference type="ARBA" id="ARBA00005002"/>
    </source>
</evidence>
<dbReference type="PANTHER" id="PTHR33694">
    <property type="entry name" value="UDP-3-O-ACYL-N-ACETYLGLUCOSAMINE DEACETYLASE 1, MITOCHONDRIAL-RELATED"/>
    <property type="match status" value="1"/>
</dbReference>
<dbReference type="InterPro" id="IPR004463">
    <property type="entry name" value="UDP-acyl_GlcNac_deAcase"/>
</dbReference>
<evidence type="ECO:0000256" key="6">
    <source>
        <dbReference type="ARBA" id="ARBA00022556"/>
    </source>
</evidence>
<evidence type="ECO:0000313" key="13">
    <source>
        <dbReference type="EMBL" id="MBO8407482.1"/>
    </source>
</evidence>
<proteinExistence type="predicted"/>
<evidence type="ECO:0000256" key="10">
    <source>
        <dbReference type="ARBA" id="ARBA00023098"/>
    </source>
</evidence>
<dbReference type="InterPro" id="IPR015870">
    <property type="entry name" value="UDP-acyl_N-AcGlcN_deAcase_N"/>
</dbReference>